<sequence length="134" mass="15287">MSMSNDVFRPEVLKTIEEEIDKYSKDLTDLSLKIHEHPELKYEERLSVLPELSNCMGSERYAHDLLTDYMESQGFEVTRHYLDLETAWRATFTHGNGGRVLGVNSEMDALPGIGHACGHNLVNEMCHLHINVLT</sequence>
<dbReference type="Proteomes" id="UP001050691">
    <property type="component" value="Unassembled WGS sequence"/>
</dbReference>
<dbReference type="Gene3D" id="3.40.630.10">
    <property type="entry name" value="Zn peptidases"/>
    <property type="match status" value="1"/>
</dbReference>
<protein>
    <recommendedName>
        <fullName evidence="3">Peptidase M20 domain-containing protein 2</fullName>
    </recommendedName>
</protein>
<dbReference type="EMBL" id="BPWL01000006">
    <property type="protein sequence ID" value="GJJ10932.1"/>
    <property type="molecule type" value="Genomic_DNA"/>
</dbReference>
<dbReference type="PANTHER" id="PTHR30575:SF0">
    <property type="entry name" value="XAA-ARG DIPEPTIDASE"/>
    <property type="match status" value="1"/>
</dbReference>
<reference evidence="1" key="1">
    <citation type="submission" date="2021-10" db="EMBL/GenBank/DDBJ databases">
        <title>De novo Genome Assembly of Clathrus columnatus (Basidiomycota, Fungi) Using Illumina and Nanopore Sequence Data.</title>
        <authorList>
            <person name="Ogiso-Tanaka E."/>
            <person name="Itagaki H."/>
            <person name="Hosoya T."/>
            <person name="Hosaka K."/>
        </authorList>
    </citation>
    <scope>NUCLEOTIDE SEQUENCE</scope>
    <source>
        <strain evidence="1">MO-923</strain>
    </source>
</reference>
<evidence type="ECO:0000313" key="1">
    <source>
        <dbReference type="EMBL" id="GJJ10932.1"/>
    </source>
</evidence>
<evidence type="ECO:0000313" key="2">
    <source>
        <dbReference type="Proteomes" id="UP001050691"/>
    </source>
</evidence>
<dbReference type="SUPFAM" id="SSF53187">
    <property type="entry name" value="Zn-dependent exopeptidases"/>
    <property type="match status" value="1"/>
</dbReference>
<dbReference type="PANTHER" id="PTHR30575">
    <property type="entry name" value="PEPTIDASE M20"/>
    <property type="match status" value="1"/>
</dbReference>
<proteinExistence type="predicted"/>
<dbReference type="InterPro" id="IPR052030">
    <property type="entry name" value="Peptidase_M20/M20A_hydrolases"/>
</dbReference>
<dbReference type="GO" id="GO:0016805">
    <property type="term" value="F:dipeptidase activity"/>
    <property type="evidence" value="ECO:0007669"/>
    <property type="project" value="TreeGrafter"/>
</dbReference>
<evidence type="ECO:0008006" key="3">
    <source>
        <dbReference type="Google" id="ProtNLM"/>
    </source>
</evidence>
<gene>
    <name evidence="1" type="ORF">Clacol_005161</name>
</gene>
<keyword evidence="2" id="KW-1185">Reference proteome</keyword>
<accession>A0AAV5ABG9</accession>
<comment type="caution">
    <text evidence="1">The sequence shown here is derived from an EMBL/GenBank/DDBJ whole genome shotgun (WGS) entry which is preliminary data.</text>
</comment>
<name>A0AAV5ABG9_9AGAM</name>
<dbReference type="AlphaFoldDB" id="A0AAV5ABG9"/>
<organism evidence="1 2">
    <name type="scientific">Clathrus columnatus</name>
    <dbReference type="NCBI Taxonomy" id="1419009"/>
    <lineage>
        <taxon>Eukaryota</taxon>
        <taxon>Fungi</taxon>
        <taxon>Dikarya</taxon>
        <taxon>Basidiomycota</taxon>
        <taxon>Agaricomycotina</taxon>
        <taxon>Agaricomycetes</taxon>
        <taxon>Phallomycetidae</taxon>
        <taxon>Phallales</taxon>
        <taxon>Clathraceae</taxon>
        <taxon>Clathrus</taxon>
    </lineage>
</organism>